<dbReference type="PANTHER" id="PTHR46890">
    <property type="entry name" value="NON-LTR RETROLELEMENT REVERSE TRANSCRIPTASE-LIKE PROTEIN-RELATED"/>
    <property type="match status" value="1"/>
</dbReference>
<organism evidence="1 2">
    <name type="scientific">Linum trigynum</name>
    <dbReference type="NCBI Taxonomy" id="586398"/>
    <lineage>
        <taxon>Eukaryota</taxon>
        <taxon>Viridiplantae</taxon>
        <taxon>Streptophyta</taxon>
        <taxon>Embryophyta</taxon>
        <taxon>Tracheophyta</taxon>
        <taxon>Spermatophyta</taxon>
        <taxon>Magnoliopsida</taxon>
        <taxon>eudicotyledons</taxon>
        <taxon>Gunneridae</taxon>
        <taxon>Pentapetalae</taxon>
        <taxon>rosids</taxon>
        <taxon>fabids</taxon>
        <taxon>Malpighiales</taxon>
        <taxon>Linaceae</taxon>
        <taxon>Linum</taxon>
    </lineage>
</organism>
<evidence type="ECO:0000313" key="1">
    <source>
        <dbReference type="EMBL" id="CAL1389750.1"/>
    </source>
</evidence>
<gene>
    <name evidence="1" type="ORF">LTRI10_LOCUS30584</name>
</gene>
<reference evidence="1 2" key="1">
    <citation type="submission" date="2024-04" db="EMBL/GenBank/DDBJ databases">
        <authorList>
            <person name="Fracassetti M."/>
        </authorList>
    </citation>
    <scope>NUCLEOTIDE SEQUENCE [LARGE SCALE GENOMIC DNA]</scope>
</reference>
<evidence type="ECO:0000313" key="2">
    <source>
        <dbReference type="Proteomes" id="UP001497516"/>
    </source>
</evidence>
<proteinExistence type="predicted"/>
<dbReference type="AlphaFoldDB" id="A0AAV2EWH8"/>
<dbReference type="EMBL" id="OZ034818">
    <property type="protein sequence ID" value="CAL1389750.1"/>
    <property type="molecule type" value="Genomic_DNA"/>
</dbReference>
<accession>A0AAV2EWH8</accession>
<dbReference type="PANTHER" id="PTHR46890:SF48">
    <property type="entry name" value="RNA-DIRECTED DNA POLYMERASE"/>
    <property type="match status" value="1"/>
</dbReference>
<dbReference type="InterPro" id="IPR052343">
    <property type="entry name" value="Retrotransposon-Effector_Assoc"/>
</dbReference>
<dbReference type="SUPFAM" id="SSF56672">
    <property type="entry name" value="DNA/RNA polymerases"/>
    <property type="match status" value="1"/>
</dbReference>
<dbReference type="Proteomes" id="UP001497516">
    <property type="component" value="Chromosome 5"/>
</dbReference>
<name>A0AAV2EWH8_9ROSI</name>
<keyword evidence="2" id="KW-1185">Reference proteome</keyword>
<protein>
    <recommendedName>
        <fullName evidence="3">Reverse transcriptase</fullName>
    </recommendedName>
</protein>
<sequence length="135" mass="15371">MGTRKAPGADGFSALFYRKYWNIIGIDVWQLVRDIIAGSELAQDMNHMLITLIPKVKEPSSPKDFRPISLCNVLYTLVTKVLANRIKTNLERIISPEQIAVVLGRLITDIMMASFECFHSMKKNSKSKVGFREQR</sequence>
<evidence type="ECO:0008006" key="3">
    <source>
        <dbReference type="Google" id="ProtNLM"/>
    </source>
</evidence>
<dbReference type="InterPro" id="IPR043502">
    <property type="entry name" value="DNA/RNA_pol_sf"/>
</dbReference>